<dbReference type="KEGG" id="scv:A4G25_07405"/>
<accession>A0A143PDE5</accession>
<dbReference type="GeneID" id="93727690"/>
<dbReference type="Pfam" id="PF13279">
    <property type="entry name" value="4HBT_2"/>
    <property type="match status" value="1"/>
</dbReference>
<evidence type="ECO:0000313" key="4">
    <source>
        <dbReference type="Proteomes" id="UP000595942"/>
    </source>
</evidence>
<dbReference type="SUPFAM" id="SSF54637">
    <property type="entry name" value="Thioesterase/thiol ester dehydrase-isomerase"/>
    <property type="match status" value="1"/>
</dbReference>
<evidence type="ECO:0000313" key="1">
    <source>
        <dbReference type="EMBL" id="QQS82440.1"/>
    </source>
</evidence>
<dbReference type="EMBL" id="RQTE01000069">
    <property type="protein sequence ID" value="RZI03232.1"/>
    <property type="molecule type" value="Genomic_DNA"/>
</dbReference>
<dbReference type="OrthoDB" id="6117985at2"/>
<dbReference type="Proteomes" id="UP000293854">
    <property type="component" value="Unassembled WGS sequence"/>
</dbReference>
<gene>
    <name evidence="2" type="ORF">EIG99_03975</name>
    <name evidence="1" type="ORF">I6J05_11120</name>
</gene>
<protein>
    <submittedName>
        <fullName evidence="1 2">Thioesterase</fullName>
    </submittedName>
</protein>
<dbReference type="GO" id="GO:0047617">
    <property type="term" value="F:fatty acyl-CoA hydrolase activity"/>
    <property type="evidence" value="ECO:0007669"/>
    <property type="project" value="TreeGrafter"/>
</dbReference>
<sequence length="157" mass="18736">MSSIYTYEDKVHPSWIDHNHHLHDAQYFSIFSDAVVGFFASLGFSIDYRQNHDTTIFNLEAHITFLKEMVLDESFKVDVYVYDFDHKRVHFFLKMFNQDGVQTAAYEVIMMCINNKERRSAEFPEFVYGNIEKYYKEQGDFEIPKQLGHQIGIRRKK</sequence>
<dbReference type="CDD" id="cd00586">
    <property type="entry name" value="4HBT"/>
    <property type="match status" value="1"/>
</dbReference>
<evidence type="ECO:0000313" key="3">
    <source>
        <dbReference type="Proteomes" id="UP000293854"/>
    </source>
</evidence>
<dbReference type="InterPro" id="IPR029069">
    <property type="entry name" value="HotDog_dom_sf"/>
</dbReference>
<dbReference type="PANTHER" id="PTHR31793:SF2">
    <property type="entry name" value="BLR1345 PROTEIN"/>
    <property type="match status" value="1"/>
</dbReference>
<dbReference type="PANTHER" id="PTHR31793">
    <property type="entry name" value="4-HYDROXYBENZOYL-COA THIOESTERASE FAMILY MEMBER"/>
    <property type="match status" value="1"/>
</dbReference>
<dbReference type="AlphaFoldDB" id="A0A143PDE5"/>
<evidence type="ECO:0000313" key="2">
    <source>
        <dbReference type="EMBL" id="RZI03232.1"/>
    </source>
</evidence>
<name>A0A143PDE5_9STAP</name>
<proteinExistence type="predicted"/>
<reference evidence="2 3" key="1">
    <citation type="submission" date="2018-11" db="EMBL/GenBank/DDBJ databases">
        <title>Genomic profiling of Staphylococcus species from a Poultry farm system in KwaZulu-Natal, South Africa.</title>
        <authorList>
            <person name="Amoako D.G."/>
            <person name="Somboro A.M."/>
            <person name="Abia A.L.K."/>
            <person name="Bester L.A."/>
            <person name="Essack S.Y."/>
        </authorList>
    </citation>
    <scope>NUCLEOTIDE SEQUENCE [LARGE SCALE GENOMIC DNA]</scope>
    <source>
        <strain evidence="2 3">SA11</strain>
    </source>
</reference>
<dbReference type="InterPro" id="IPR050563">
    <property type="entry name" value="4-hydroxybenzoyl-CoA_TE"/>
</dbReference>
<keyword evidence="4" id="KW-1185">Reference proteome</keyword>
<dbReference type="Proteomes" id="UP000595942">
    <property type="component" value="Chromosome"/>
</dbReference>
<dbReference type="Gene3D" id="3.10.129.10">
    <property type="entry name" value="Hotdog Thioesterase"/>
    <property type="match status" value="1"/>
</dbReference>
<dbReference type="RefSeq" id="WP_047132241.1">
    <property type="nucleotide sequence ID" value="NZ_CP015114.1"/>
</dbReference>
<reference evidence="1 4" key="2">
    <citation type="submission" date="2021-01" db="EMBL/GenBank/DDBJ databases">
        <title>FDA dAtabase for Regulatory Grade micrObial Sequences (FDA-ARGOS): Supporting development and validation of Infectious Disease Dx tests.</title>
        <authorList>
            <person name="Sproer C."/>
            <person name="Gronow S."/>
            <person name="Severitt S."/>
            <person name="Schroder I."/>
            <person name="Tallon L."/>
            <person name="Sadzewicz L."/>
            <person name="Zhao X."/>
            <person name="Boylan J."/>
            <person name="Ott S."/>
            <person name="Bowen H."/>
            <person name="Vavikolanu K."/>
            <person name="Mehta A."/>
            <person name="Aluvathingal J."/>
            <person name="Nadendla S."/>
            <person name="Lowell S."/>
            <person name="Myers T."/>
            <person name="Yan Y."/>
            <person name="Sichtig H."/>
        </authorList>
    </citation>
    <scope>NUCLEOTIDE SEQUENCE [LARGE SCALE GENOMIC DNA]</scope>
    <source>
        <strain evidence="1 4">FDAARGOS_1148</strain>
    </source>
</reference>
<organism evidence="2 3">
    <name type="scientific">Staphylococcus condimenti</name>
    <dbReference type="NCBI Taxonomy" id="70255"/>
    <lineage>
        <taxon>Bacteria</taxon>
        <taxon>Bacillati</taxon>
        <taxon>Bacillota</taxon>
        <taxon>Bacilli</taxon>
        <taxon>Bacillales</taxon>
        <taxon>Staphylococcaceae</taxon>
        <taxon>Staphylococcus</taxon>
    </lineage>
</organism>
<dbReference type="EMBL" id="CP068073">
    <property type="protein sequence ID" value="QQS82440.1"/>
    <property type="molecule type" value="Genomic_DNA"/>
</dbReference>